<evidence type="ECO:0000256" key="1">
    <source>
        <dbReference type="SAM" id="MobiDB-lite"/>
    </source>
</evidence>
<keyword evidence="4" id="KW-1185">Reference proteome</keyword>
<evidence type="ECO:0000313" key="2">
    <source>
        <dbReference type="EMBL" id="ELU01610.1"/>
    </source>
</evidence>
<protein>
    <submittedName>
        <fullName evidence="2 3">Uncharacterized protein</fullName>
    </submittedName>
</protein>
<feature type="compositionally biased region" description="Basic and acidic residues" evidence="1">
    <location>
        <begin position="109"/>
        <end position="124"/>
    </location>
</feature>
<dbReference type="OMA" id="AVFPKFD"/>
<sequence length="778" mass="88351">MTSLELFPASNHVQKEPLEWGTGKLNRDAKADIWTPKTPTWHYSGEPTQQHYGLTQLKLSNIRSNDQLLPEPHHSNMHPLVIQKQFPAEHPFTSHIPRFAVFPTFESPADPRKGVEARSQKPKDATMPAQPYDYVVIKQTKGSGFRHEVQFLPPESEKEALEWKSHDFDQFPKSPWNEKQDFYPIPPKLFVPSHKKRSNGNCIRGDLQVSTATADTTKNVEQNQWNTTYDLNHTGLGPSNTMALDNWDSKLPNDALAPRSVPTFDPPRPKEGRIARMLVPSPPPQTDKFPDPHQNSEYTRKSTLSEIEEDRLWNGNKYSNYPENLENERNTLWKEQQMNSHPVNGLENLRSIQDETLTSEVPHKPQQGPAEYPSGVEAMDTMLSEHHLTHQQVEAANRWALLEGMTPDKDLTSLHHKMDITNTKTQPHTFYGHEGKYLEERAGLYKTSYDPAILQHSLNKGERNGAQAVDTSNYQRNALDLPVALNQEVAEDLRHNRTIGGPPGSVIQLNSQPSQFEVFGPFEKARSLQKAKLQPNASTAAAHVQEGGVVLRESTQGEGYNTEKFLQKNRLGEHMRNEPNVLMSADNQNLLRVYPATETNERVPGKRRLVMPHEWELPNLERPVTSPMPCFRERYSYQDHPGLVTKVIMGPTRSNGAGSFRLEHSQSLIQKDQLLSKSSNFCGSPTILLAQPVSQSVDLTFKNDSHFNWKPGSGTPRPQTILLDLQNSFIKSDVRKNFRQKFPENLPDLRENITRGKKHSFGNFNAQVLRGTHIVPVQ</sequence>
<dbReference type="PANTHER" id="PTHR31393">
    <property type="entry name" value="C5ORF31"/>
    <property type="match status" value="1"/>
</dbReference>
<reference evidence="4" key="1">
    <citation type="submission" date="2012-12" db="EMBL/GenBank/DDBJ databases">
        <authorList>
            <person name="Hellsten U."/>
            <person name="Grimwood J."/>
            <person name="Chapman J.A."/>
            <person name="Shapiro H."/>
            <person name="Aerts A."/>
            <person name="Otillar R.P."/>
            <person name="Terry A.Y."/>
            <person name="Boore J.L."/>
            <person name="Simakov O."/>
            <person name="Marletaz F."/>
            <person name="Cho S.-J."/>
            <person name="Edsinger-Gonzales E."/>
            <person name="Havlak P."/>
            <person name="Kuo D.-H."/>
            <person name="Larsson T."/>
            <person name="Lv J."/>
            <person name="Arendt D."/>
            <person name="Savage R."/>
            <person name="Osoegawa K."/>
            <person name="de Jong P."/>
            <person name="Lindberg D.R."/>
            <person name="Seaver E.C."/>
            <person name="Weisblat D.A."/>
            <person name="Putnam N.H."/>
            <person name="Grigoriev I.V."/>
            <person name="Rokhsar D.S."/>
        </authorList>
    </citation>
    <scope>NUCLEOTIDE SEQUENCE</scope>
    <source>
        <strain evidence="4">I ESC-2004</strain>
    </source>
</reference>
<gene>
    <name evidence="2" type="ORF">CAPTEDRAFT_227900</name>
</gene>
<reference evidence="3" key="3">
    <citation type="submission" date="2015-06" db="UniProtKB">
        <authorList>
            <consortium name="EnsemblMetazoa"/>
        </authorList>
    </citation>
    <scope>IDENTIFICATION</scope>
</reference>
<dbReference type="Pfam" id="PF15093">
    <property type="entry name" value="SPMIP4-like"/>
    <property type="match status" value="1"/>
</dbReference>
<dbReference type="Proteomes" id="UP000014760">
    <property type="component" value="Unassembled WGS sequence"/>
</dbReference>
<dbReference type="EMBL" id="AMQN01009184">
    <property type="status" value="NOT_ANNOTATED_CDS"/>
    <property type="molecule type" value="Genomic_DNA"/>
</dbReference>
<dbReference type="GO" id="GO:0005813">
    <property type="term" value="C:centrosome"/>
    <property type="evidence" value="ECO:0007669"/>
    <property type="project" value="TreeGrafter"/>
</dbReference>
<feature type="region of interest" description="Disordered" evidence="1">
    <location>
        <begin position="107"/>
        <end position="126"/>
    </location>
</feature>
<dbReference type="AlphaFoldDB" id="R7U5G2"/>
<name>R7U5G2_CAPTE</name>
<organism evidence="2">
    <name type="scientific">Capitella teleta</name>
    <name type="common">Polychaete worm</name>
    <dbReference type="NCBI Taxonomy" id="283909"/>
    <lineage>
        <taxon>Eukaryota</taxon>
        <taxon>Metazoa</taxon>
        <taxon>Spiralia</taxon>
        <taxon>Lophotrochozoa</taxon>
        <taxon>Annelida</taxon>
        <taxon>Polychaeta</taxon>
        <taxon>Sedentaria</taxon>
        <taxon>Scolecida</taxon>
        <taxon>Capitellidae</taxon>
        <taxon>Capitella</taxon>
    </lineage>
</organism>
<dbReference type="EnsemblMetazoa" id="CapteT227900">
    <property type="protein sequence ID" value="CapteP227900"/>
    <property type="gene ID" value="CapteG227900"/>
</dbReference>
<evidence type="ECO:0000313" key="4">
    <source>
        <dbReference type="Proteomes" id="UP000014760"/>
    </source>
</evidence>
<dbReference type="HOGENOM" id="CLU_345548_0_0_1"/>
<feature type="region of interest" description="Disordered" evidence="1">
    <location>
        <begin position="257"/>
        <end position="299"/>
    </location>
</feature>
<proteinExistence type="predicted"/>
<dbReference type="STRING" id="283909.R7U5G2"/>
<dbReference type="EMBL" id="KB304887">
    <property type="protein sequence ID" value="ELU01610.1"/>
    <property type="molecule type" value="Genomic_DNA"/>
</dbReference>
<dbReference type="OrthoDB" id="10040207at2759"/>
<dbReference type="InterPro" id="IPR027886">
    <property type="entry name" value="SPMIP4"/>
</dbReference>
<dbReference type="PANTHER" id="PTHR31393:SF2">
    <property type="entry name" value="CHROMOSOME 7 OPEN READING FRAME 31"/>
    <property type="match status" value="1"/>
</dbReference>
<evidence type="ECO:0000313" key="3">
    <source>
        <dbReference type="EnsemblMetazoa" id="CapteP227900"/>
    </source>
</evidence>
<reference evidence="2 4" key="2">
    <citation type="journal article" date="2013" name="Nature">
        <title>Insights into bilaterian evolution from three spiralian genomes.</title>
        <authorList>
            <person name="Simakov O."/>
            <person name="Marletaz F."/>
            <person name="Cho S.J."/>
            <person name="Edsinger-Gonzales E."/>
            <person name="Havlak P."/>
            <person name="Hellsten U."/>
            <person name="Kuo D.H."/>
            <person name="Larsson T."/>
            <person name="Lv J."/>
            <person name="Arendt D."/>
            <person name="Savage R."/>
            <person name="Osoegawa K."/>
            <person name="de Jong P."/>
            <person name="Grimwood J."/>
            <person name="Chapman J.A."/>
            <person name="Shapiro H."/>
            <person name="Aerts A."/>
            <person name="Otillar R.P."/>
            <person name="Terry A.Y."/>
            <person name="Boore J.L."/>
            <person name="Grigoriev I.V."/>
            <person name="Lindberg D.R."/>
            <person name="Seaver E.C."/>
            <person name="Weisblat D.A."/>
            <person name="Putnam N.H."/>
            <person name="Rokhsar D.S."/>
        </authorList>
    </citation>
    <scope>NUCLEOTIDE SEQUENCE</scope>
    <source>
        <strain evidence="2 4">I ESC-2004</strain>
    </source>
</reference>
<accession>R7U5G2</accession>